<evidence type="ECO:0000256" key="1">
    <source>
        <dbReference type="PROSITE-ProRule" id="PRU00206"/>
    </source>
</evidence>
<accession>A0AAD8C4I5</accession>
<organism evidence="3 4">
    <name type="scientific">Biomphalaria pfeifferi</name>
    <name type="common">Bloodfluke planorb</name>
    <name type="synonym">Freshwater snail</name>
    <dbReference type="NCBI Taxonomy" id="112525"/>
    <lineage>
        <taxon>Eukaryota</taxon>
        <taxon>Metazoa</taxon>
        <taxon>Spiralia</taxon>
        <taxon>Lophotrochozoa</taxon>
        <taxon>Mollusca</taxon>
        <taxon>Gastropoda</taxon>
        <taxon>Heterobranchia</taxon>
        <taxon>Euthyneura</taxon>
        <taxon>Panpulmonata</taxon>
        <taxon>Hygrophila</taxon>
        <taxon>Lymnaeoidea</taxon>
        <taxon>Planorbidae</taxon>
        <taxon>Biomphalaria</taxon>
    </lineage>
</organism>
<comment type="caution">
    <text evidence="1">Lacks conserved residue(s) required for the propagation of feature annotation.</text>
</comment>
<reference evidence="3" key="1">
    <citation type="journal article" date="2023" name="PLoS Negl. Trop. Dis.">
        <title>A genome sequence for Biomphalaria pfeifferi, the major vector snail for the human-infecting parasite Schistosoma mansoni.</title>
        <authorList>
            <person name="Bu L."/>
            <person name="Lu L."/>
            <person name="Laidemitt M.R."/>
            <person name="Zhang S.M."/>
            <person name="Mutuku M."/>
            <person name="Mkoji G."/>
            <person name="Steinauer M."/>
            <person name="Loker E.S."/>
        </authorList>
    </citation>
    <scope>NUCLEOTIDE SEQUENCE</scope>
    <source>
        <strain evidence="3">KasaAsao</strain>
    </source>
</reference>
<feature type="domain" description="TNFR-Cys" evidence="2">
    <location>
        <begin position="92"/>
        <end position="138"/>
    </location>
</feature>
<comment type="caution">
    <text evidence="3">The sequence shown here is derived from an EMBL/GenBank/DDBJ whole genome shotgun (WGS) entry which is preliminary data.</text>
</comment>
<dbReference type="PROSITE" id="PS50050">
    <property type="entry name" value="TNFR_NGFR_2"/>
    <property type="match status" value="1"/>
</dbReference>
<evidence type="ECO:0000313" key="4">
    <source>
        <dbReference type="Proteomes" id="UP001233172"/>
    </source>
</evidence>
<dbReference type="EMBL" id="JASAOG010000011">
    <property type="protein sequence ID" value="KAK0066284.1"/>
    <property type="molecule type" value="Genomic_DNA"/>
</dbReference>
<evidence type="ECO:0000313" key="3">
    <source>
        <dbReference type="EMBL" id="KAK0066284.1"/>
    </source>
</evidence>
<name>A0AAD8C4I5_BIOPF</name>
<dbReference type="InterPro" id="IPR001368">
    <property type="entry name" value="TNFR/NGFR_Cys_rich_reg"/>
</dbReference>
<gene>
    <name evidence="3" type="ORF">Bpfe_004405</name>
</gene>
<feature type="repeat" description="TNFR-Cys" evidence="1">
    <location>
        <begin position="92"/>
        <end position="138"/>
    </location>
</feature>
<sequence length="176" mass="19749">MISNVCGGGALYGPVYRIIFQPRKRSAHQNCSVGQFFSDSLNQCQTCSQGTFRTESMARDARLDGHCQVCDIADDTAIVRHPCNATSNAVIGCMEKYYKVRREDNIYQCKACSTCGLGADLFRDFEVRRCTEEVDALCCYEAHDVLWKGQCTHRDDVPVTTTSTHLNWETQPTVVD</sequence>
<dbReference type="AlphaFoldDB" id="A0AAD8C4I5"/>
<keyword evidence="3" id="KW-0675">Receptor</keyword>
<dbReference type="Proteomes" id="UP001233172">
    <property type="component" value="Unassembled WGS sequence"/>
</dbReference>
<proteinExistence type="predicted"/>
<evidence type="ECO:0000259" key="2">
    <source>
        <dbReference type="PROSITE" id="PS50050"/>
    </source>
</evidence>
<keyword evidence="4" id="KW-1185">Reference proteome</keyword>
<reference evidence="3" key="2">
    <citation type="submission" date="2023-04" db="EMBL/GenBank/DDBJ databases">
        <authorList>
            <person name="Bu L."/>
            <person name="Lu L."/>
            <person name="Laidemitt M.R."/>
            <person name="Zhang S.M."/>
            <person name="Mutuku M."/>
            <person name="Mkoji G."/>
            <person name="Steinauer M."/>
            <person name="Loker E.S."/>
        </authorList>
    </citation>
    <scope>NUCLEOTIDE SEQUENCE</scope>
    <source>
        <strain evidence="3">KasaAsao</strain>
        <tissue evidence="3">Whole Snail</tissue>
    </source>
</reference>
<dbReference type="Gene3D" id="2.10.50.10">
    <property type="entry name" value="Tumor Necrosis Factor Receptor, subunit A, domain 2"/>
    <property type="match status" value="1"/>
</dbReference>
<protein>
    <submittedName>
        <fullName evidence="3">Tumor necrosis factor receptor superfamily member 11B</fullName>
    </submittedName>
</protein>